<organism evidence="1 2">
    <name type="scientific">Agrobacterium tomkonis CFBP 6623</name>
    <dbReference type="NCBI Taxonomy" id="1183432"/>
    <lineage>
        <taxon>Bacteria</taxon>
        <taxon>Pseudomonadati</taxon>
        <taxon>Pseudomonadota</taxon>
        <taxon>Alphaproteobacteria</taxon>
        <taxon>Hyphomicrobiales</taxon>
        <taxon>Rhizobiaceae</taxon>
        <taxon>Rhizobium/Agrobacterium group</taxon>
        <taxon>Agrobacterium</taxon>
        <taxon>Agrobacterium tumefaciens complex</taxon>
    </lineage>
</organism>
<dbReference type="Proteomes" id="UP000191988">
    <property type="component" value="Unassembled WGS sequence"/>
</dbReference>
<reference evidence="2" key="1">
    <citation type="submission" date="2016-01" db="EMBL/GenBank/DDBJ databases">
        <authorList>
            <person name="Regsiter A."/>
            <person name="william w."/>
        </authorList>
    </citation>
    <scope>NUCLEOTIDE SEQUENCE [LARGE SCALE GENOMIC DNA]</scope>
    <source>
        <strain evidence="2">CFBP 6623</strain>
    </source>
</reference>
<dbReference type="STRING" id="1183432.AGR3A_Cc430052"/>
<dbReference type="AlphaFoldDB" id="A0A1S7QHW1"/>
<name>A0A1S7QHW1_9HYPH</name>
<evidence type="ECO:0000313" key="1">
    <source>
        <dbReference type="EMBL" id="CUX37154.1"/>
    </source>
</evidence>
<evidence type="ECO:0000313" key="2">
    <source>
        <dbReference type="Proteomes" id="UP000191988"/>
    </source>
</evidence>
<accession>A0A1S7QHW1</accession>
<protein>
    <submittedName>
        <fullName evidence="1">Uncharacterized protein</fullName>
    </submittedName>
</protein>
<proteinExistence type="predicted"/>
<keyword evidence="2" id="KW-1185">Reference proteome</keyword>
<sequence length="96" mass="10443">MKTKRRQGGECMTGAISDPVNRQHYTSRSVVNNLLPRAATALLEEKGNLSCSEFLRLAGSTHSAACPPFPWPSTCLPVTVESFPAPRRVQSILCPC</sequence>
<gene>
    <name evidence="1" type="ORF">AGR3A_Cc430052</name>
</gene>
<dbReference type="EMBL" id="FBWK01000038">
    <property type="protein sequence ID" value="CUX37154.1"/>
    <property type="molecule type" value="Genomic_DNA"/>
</dbReference>